<comment type="caution">
    <text evidence="2">The sequence shown here is derived from an EMBL/GenBank/DDBJ whole genome shotgun (WGS) entry which is preliminary data.</text>
</comment>
<sequence>MKLLKFIWSTVENGTLIINLDRYSAEETVELDAILTNIVDEKALIGAHKKAHSRAWGYRNEDQRRMKVDYLLDHQLFLLSETNSPPTFEHRRGKGLPDLSITKGAEVATTCNWKVLDEFSHRDHKYIKIDIMIN</sequence>
<protein>
    <recommendedName>
        <fullName evidence="1">Endonuclease/exonuclease/phosphatase domain-containing protein</fullName>
    </recommendedName>
</protein>
<evidence type="ECO:0000259" key="1">
    <source>
        <dbReference type="Pfam" id="PF14529"/>
    </source>
</evidence>
<dbReference type="EMBL" id="BGPR01001573">
    <property type="protein sequence ID" value="GBM57022.1"/>
    <property type="molecule type" value="Genomic_DNA"/>
</dbReference>
<keyword evidence="3" id="KW-1185">Reference proteome</keyword>
<dbReference type="AlphaFoldDB" id="A0A4Y2GSR7"/>
<gene>
    <name evidence="2" type="ORF">AVEN_85494_1</name>
</gene>
<organism evidence="2 3">
    <name type="scientific">Araneus ventricosus</name>
    <name type="common">Orbweaver spider</name>
    <name type="synonym">Epeira ventricosa</name>
    <dbReference type="NCBI Taxonomy" id="182803"/>
    <lineage>
        <taxon>Eukaryota</taxon>
        <taxon>Metazoa</taxon>
        <taxon>Ecdysozoa</taxon>
        <taxon>Arthropoda</taxon>
        <taxon>Chelicerata</taxon>
        <taxon>Arachnida</taxon>
        <taxon>Araneae</taxon>
        <taxon>Araneomorphae</taxon>
        <taxon>Entelegynae</taxon>
        <taxon>Araneoidea</taxon>
        <taxon>Araneidae</taxon>
        <taxon>Araneus</taxon>
    </lineage>
</organism>
<accession>A0A4Y2GSR7</accession>
<dbReference type="InterPro" id="IPR005135">
    <property type="entry name" value="Endo/exonuclease/phosphatase"/>
</dbReference>
<evidence type="ECO:0000313" key="2">
    <source>
        <dbReference type="EMBL" id="GBM57022.1"/>
    </source>
</evidence>
<feature type="domain" description="Endonuclease/exonuclease/phosphatase" evidence="1">
    <location>
        <begin position="29"/>
        <end position="127"/>
    </location>
</feature>
<proteinExistence type="predicted"/>
<dbReference type="Gene3D" id="3.60.10.10">
    <property type="entry name" value="Endonuclease/exonuclease/phosphatase"/>
    <property type="match status" value="1"/>
</dbReference>
<evidence type="ECO:0000313" key="3">
    <source>
        <dbReference type="Proteomes" id="UP000499080"/>
    </source>
</evidence>
<reference evidence="2 3" key="1">
    <citation type="journal article" date="2019" name="Sci. Rep.">
        <title>Orb-weaving spider Araneus ventricosus genome elucidates the spidroin gene catalogue.</title>
        <authorList>
            <person name="Kono N."/>
            <person name="Nakamura H."/>
            <person name="Ohtoshi R."/>
            <person name="Moran D.A.P."/>
            <person name="Shinohara A."/>
            <person name="Yoshida Y."/>
            <person name="Fujiwara M."/>
            <person name="Mori M."/>
            <person name="Tomita M."/>
            <person name="Arakawa K."/>
        </authorList>
    </citation>
    <scope>NUCLEOTIDE SEQUENCE [LARGE SCALE GENOMIC DNA]</scope>
</reference>
<name>A0A4Y2GSR7_ARAVE</name>
<dbReference type="Proteomes" id="UP000499080">
    <property type="component" value="Unassembled WGS sequence"/>
</dbReference>
<dbReference type="InterPro" id="IPR036691">
    <property type="entry name" value="Endo/exonu/phosph_ase_sf"/>
</dbReference>
<dbReference type="GO" id="GO:0003824">
    <property type="term" value="F:catalytic activity"/>
    <property type="evidence" value="ECO:0007669"/>
    <property type="project" value="InterPro"/>
</dbReference>
<dbReference type="Pfam" id="PF14529">
    <property type="entry name" value="Exo_endo_phos_2"/>
    <property type="match status" value="1"/>
</dbReference>
<dbReference type="SUPFAM" id="SSF56219">
    <property type="entry name" value="DNase I-like"/>
    <property type="match status" value="1"/>
</dbReference>